<organism evidence="8 9">
    <name type="scientific">Carex littledalei</name>
    <dbReference type="NCBI Taxonomy" id="544730"/>
    <lineage>
        <taxon>Eukaryota</taxon>
        <taxon>Viridiplantae</taxon>
        <taxon>Streptophyta</taxon>
        <taxon>Embryophyta</taxon>
        <taxon>Tracheophyta</taxon>
        <taxon>Spermatophyta</taxon>
        <taxon>Magnoliopsida</taxon>
        <taxon>Liliopsida</taxon>
        <taxon>Poales</taxon>
        <taxon>Cyperaceae</taxon>
        <taxon>Cyperoideae</taxon>
        <taxon>Cariceae</taxon>
        <taxon>Carex</taxon>
        <taxon>Carex subgen. Euthyceras</taxon>
    </lineage>
</organism>
<reference evidence="8" key="1">
    <citation type="submission" date="2020-01" db="EMBL/GenBank/DDBJ databases">
        <title>Genome sequence of Kobresia littledalei, the first chromosome-level genome in the family Cyperaceae.</title>
        <authorList>
            <person name="Qu G."/>
        </authorList>
    </citation>
    <scope>NUCLEOTIDE SEQUENCE</scope>
    <source>
        <strain evidence="8">C.B.Clarke</strain>
        <tissue evidence="8">Leaf</tissue>
    </source>
</reference>
<dbReference type="PANTHER" id="PTHR11098:SF1">
    <property type="entry name" value="NICOTINATE PHOSPHORIBOSYLTRANSFERASE"/>
    <property type="match status" value="1"/>
</dbReference>
<keyword evidence="5" id="KW-0662">Pyridine nucleotide biosynthesis</keyword>
<dbReference type="InterPro" id="IPR036068">
    <property type="entry name" value="Nicotinate_pribotase-like_C"/>
</dbReference>
<dbReference type="GO" id="GO:0016757">
    <property type="term" value="F:glycosyltransferase activity"/>
    <property type="evidence" value="ECO:0007669"/>
    <property type="project" value="UniProtKB-KW"/>
</dbReference>
<dbReference type="EC" id="6.3.4.21" evidence="2"/>
<dbReference type="PANTHER" id="PTHR11098">
    <property type="entry name" value="NICOTINATE PHOSPHORIBOSYLTRANSFERASE"/>
    <property type="match status" value="1"/>
</dbReference>
<dbReference type="InterPro" id="IPR013785">
    <property type="entry name" value="Aldolase_TIM"/>
</dbReference>
<name>A0A833QLL8_9POAL</name>
<dbReference type="Gene3D" id="3.20.140.10">
    <property type="entry name" value="nicotinate phosphoribosyltransferase"/>
    <property type="match status" value="1"/>
</dbReference>
<evidence type="ECO:0000256" key="4">
    <source>
        <dbReference type="ARBA" id="ARBA00022598"/>
    </source>
</evidence>
<dbReference type="Proteomes" id="UP000623129">
    <property type="component" value="Unassembled WGS sequence"/>
</dbReference>
<dbReference type="Gene3D" id="3.20.20.70">
    <property type="entry name" value="Aldolase class I"/>
    <property type="match status" value="1"/>
</dbReference>
<evidence type="ECO:0000256" key="6">
    <source>
        <dbReference type="ARBA" id="ARBA00048668"/>
    </source>
</evidence>
<feature type="region of interest" description="Disordered" evidence="7">
    <location>
        <begin position="101"/>
        <end position="123"/>
    </location>
</feature>
<evidence type="ECO:0000313" key="8">
    <source>
        <dbReference type="EMBL" id="KAF3328765.1"/>
    </source>
</evidence>
<keyword evidence="8" id="KW-0808">Transferase</keyword>
<dbReference type="AlphaFoldDB" id="A0A833QLL8"/>
<comment type="caution">
    <text evidence="8">The sequence shown here is derived from an EMBL/GenBank/DDBJ whole genome shotgun (WGS) entry which is preliminary data.</text>
</comment>
<keyword evidence="3" id="KW-0597">Phosphoprotein</keyword>
<keyword evidence="9" id="KW-1185">Reference proteome</keyword>
<protein>
    <recommendedName>
        <fullName evidence="2">nicotinate phosphoribosyltransferase</fullName>
        <ecNumber evidence="2">6.3.4.21</ecNumber>
    </recommendedName>
</protein>
<dbReference type="InterPro" id="IPR007229">
    <property type="entry name" value="Nic_PRibTrfase-Fam"/>
</dbReference>
<proteinExistence type="predicted"/>
<keyword evidence="4" id="KW-0436">Ligase</keyword>
<dbReference type="GO" id="GO:0004516">
    <property type="term" value="F:nicotinate phosphoribosyltransferase activity"/>
    <property type="evidence" value="ECO:0007669"/>
    <property type="project" value="UniProtKB-EC"/>
</dbReference>
<comment type="catalytic activity">
    <reaction evidence="6">
        <text>5-phospho-alpha-D-ribose 1-diphosphate + nicotinate + ATP + H2O = nicotinate beta-D-ribonucleotide + ADP + phosphate + diphosphate</text>
        <dbReference type="Rhea" id="RHEA:36163"/>
        <dbReference type="ChEBI" id="CHEBI:15377"/>
        <dbReference type="ChEBI" id="CHEBI:30616"/>
        <dbReference type="ChEBI" id="CHEBI:32544"/>
        <dbReference type="ChEBI" id="CHEBI:33019"/>
        <dbReference type="ChEBI" id="CHEBI:43474"/>
        <dbReference type="ChEBI" id="CHEBI:57502"/>
        <dbReference type="ChEBI" id="CHEBI:58017"/>
        <dbReference type="ChEBI" id="CHEBI:456216"/>
        <dbReference type="EC" id="6.3.4.21"/>
    </reaction>
</comment>
<dbReference type="EMBL" id="SWLB01000015">
    <property type="protein sequence ID" value="KAF3328765.1"/>
    <property type="molecule type" value="Genomic_DNA"/>
</dbReference>
<keyword evidence="8" id="KW-0328">Glycosyltransferase</keyword>
<dbReference type="OrthoDB" id="1728967at2759"/>
<comment type="pathway">
    <text evidence="1">Cofactor biosynthesis; NAD(+) biosynthesis; nicotinate D-ribonucleotide from nicotinate: step 1/1.</text>
</comment>
<evidence type="ECO:0000256" key="1">
    <source>
        <dbReference type="ARBA" id="ARBA00004952"/>
    </source>
</evidence>
<evidence type="ECO:0000313" key="9">
    <source>
        <dbReference type="Proteomes" id="UP000623129"/>
    </source>
</evidence>
<feature type="compositionally biased region" description="Basic and acidic residues" evidence="7">
    <location>
        <begin position="101"/>
        <end position="115"/>
    </location>
</feature>
<accession>A0A833QLL8</accession>
<dbReference type="GO" id="GO:0005829">
    <property type="term" value="C:cytosol"/>
    <property type="evidence" value="ECO:0007669"/>
    <property type="project" value="TreeGrafter"/>
</dbReference>
<evidence type="ECO:0000256" key="2">
    <source>
        <dbReference type="ARBA" id="ARBA00013236"/>
    </source>
</evidence>
<evidence type="ECO:0000256" key="5">
    <source>
        <dbReference type="ARBA" id="ARBA00022642"/>
    </source>
</evidence>
<dbReference type="UniPathway" id="UPA00253">
    <property type="reaction ID" value="UER00457"/>
</dbReference>
<evidence type="ECO:0000256" key="3">
    <source>
        <dbReference type="ARBA" id="ARBA00022553"/>
    </source>
</evidence>
<evidence type="ECO:0000256" key="7">
    <source>
        <dbReference type="SAM" id="MobiDB-lite"/>
    </source>
</evidence>
<gene>
    <name evidence="8" type="ORF">FCM35_KLT05843</name>
</gene>
<dbReference type="SUPFAM" id="SSF51690">
    <property type="entry name" value="Nicotinate/Quinolinate PRTase C-terminal domain-like"/>
    <property type="match status" value="1"/>
</dbReference>
<dbReference type="GO" id="GO:0034355">
    <property type="term" value="P:NAD+ biosynthetic process via the salvage pathway"/>
    <property type="evidence" value="ECO:0007669"/>
    <property type="project" value="TreeGrafter"/>
</dbReference>
<sequence>MRSGLPNFCAVALALHSLGKKLNLMYTEKEFGVAHFGKIVITANNDLNKETIDALNKQGHEVDAFGIGRYLVTCYSQTVLGCVFKLVEINDQPRIKLSKDVTKINRDHDQKEDAKGGGGMGRI</sequence>